<name>A0A101FSS8_9EURY</name>
<evidence type="ECO:0000313" key="3">
    <source>
        <dbReference type="EMBL" id="KUK94681.1"/>
    </source>
</evidence>
<sequence length="34" mass="3714">MDLAEGTEVTEMEKADSDRRTEIEGGDGFDPRGV</sequence>
<gene>
    <name evidence="2" type="ORF">XD72_1924</name>
    <name evidence="3" type="ORF">XE07_2090</name>
</gene>
<proteinExistence type="predicted"/>
<evidence type="ECO:0000313" key="5">
    <source>
        <dbReference type="Proteomes" id="UP000057043"/>
    </source>
</evidence>
<dbReference type="EMBL" id="LGHB01000045">
    <property type="protein sequence ID" value="KUK94681.1"/>
    <property type="molecule type" value="Genomic_DNA"/>
</dbReference>
<organism evidence="2 5">
    <name type="scientific">Methanothrix harundinacea</name>
    <dbReference type="NCBI Taxonomy" id="301375"/>
    <lineage>
        <taxon>Archaea</taxon>
        <taxon>Methanobacteriati</taxon>
        <taxon>Methanobacteriota</taxon>
        <taxon>Stenosarchaea group</taxon>
        <taxon>Methanomicrobia</taxon>
        <taxon>Methanotrichales</taxon>
        <taxon>Methanotrichaceae</taxon>
        <taxon>Methanothrix</taxon>
    </lineage>
</organism>
<dbReference type="Proteomes" id="UP000057043">
    <property type="component" value="Unassembled WGS sequence"/>
</dbReference>
<evidence type="ECO:0000256" key="1">
    <source>
        <dbReference type="SAM" id="MobiDB-lite"/>
    </source>
</evidence>
<feature type="compositionally biased region" description="Basic and acidic residues" evidence="1">
    <location>
        <begin position="11"/>
        <end position="34"/>
    </location>
</feature>
<evidence type="ECO:0000313" key="2">
    <source>
        <dbReference type="EMBL" id="KUK43689.1"/>
    </source>
</evidence>
<dbReference type="AlphaFoldDB" id="A0A101FSS8"/>
<dbReference type="EMBL" id="LGFT01000054">
    <property type="protein sequence ID" value="KUK43689.1"/>
    <property type="molecule type" value="Genomic_DNA"/>
</dbReference>
<reference evidence="3" key="1">
    <citation type="journal article" date="2015" name="MBio">
        <title>Genome-resolved metagenomic analysis reveals roles for candidate phyla and other microbial community members in biogeochemical transformations in oil reservoirs.</title>
        <authorList>
            <person name="Hu P."/>
            <person name="Tom L."/>
            <person name="Singh A."/>
            <person name="Thomas B.C."/>
            <person name="Baker B.J."/>
            <person name="Piceno Y.M."/>
            <person name="Andersen G.L."/>
            <person name="Banfield J.F."/>
        </authorList>
    </citation>
    <scope>NUCLEOTIDE SEQUENCE [LARGE SCALE GENOMIC DNA]</scope>
    <source>
        <strain evidence="3">56_747</strain>
    </source>
</reference>
<dbReference type="Proteomes" id="UP000053961">
    <property type="component" value="Unassembled WGS sequence"/>
</dbReference>
<comment type="caution">
    <text evidence="2">The sequence shown here is derived from an EMBL/GenBank/DDBJ whole genome shotgun (WGS) entry which is preliminary data.</text>
</comment>
<reference evidence="4 5" key="2">
    <citation type="journal article" date="2015" name="MBio">
        <title>Genome-Resolved Metagenomic Analysis Reveals Roles for Candidate Phyla and Other Microbial Community Members in Biogeochemical Transformations in Oil Reservoirs.</title>
        <authorList>
            <person name="Hu P."/>
            <person name="Tom L."/>
            <person name="Singh A."/>
            <person name="Thomas B.C."/>
            <person name="Baker B.J."/>
            <person name="Piceno Y.M."/>
            <person name="Andersen G.L."/>
            <person name="Banfield J.F."/>
        </authorList>
    </citation>
    <scope>NUCLEOTIDE SEQUENCE [LARGE SCALE GENOMIC DNA]</scope>
    <source>
        <strain evidence="2">57_489</strain>
    </source>
</reference>
<dbReference type="PATRIC" id="fig|301375.6.peg.2073"/>
<evidence type="ECO:0000313" key="4">
    <source>
        <dbReference type="Proteomes" id="UP000053961"/>
    </source>
</evidence>
<feature type="region of interest" description="Disordered" evidence="1">
    <location>
        <begin position="1"/>
        <end position="34"/>
    </location>
</feature>
<protein>
    <submittedName>
        <fullName evidence="2">Uncharacterized protein</fullName>
    </submittedName>
</protein>
<accession>A0A101FSS8</accession>